<dbReference type="Proteomes" id="UP000006727">
    <property type="component" value="Chromosome 18"/>
</dbReference>
<gene>
    <name evidence="1" type="ORF">PHYPA_023056</name>
</gene>
<protein>
    <submittedName>
        <fullName evidence="1 2">Uncharacterized protein</fullName>
    </submittedName>
</protein>
<sequence length="79" mass="9052">MGFAIISESDDKLLEEIFSLFTSRCTKRSSVLPRLPFLKLLLACINATQFFHHQDQYSVNSDLISFALEMAWISQVPIK</sequence>
<organism evidence="1">
    <name type="scientific">Physcomitrium patens</name>
    <name type="common">Spreading-leaved earth moss</name>
    <name type="synonym">Physcomitrella patens</name>
    <dbReference type="NCBI Taxonomy" id="3218"/>
    <lineage>
        <taxon>Eukaryota</taxon>
        <taxon>Viridiplantae</taxon>
        <taxon>Streptophyta</taxon>
        <taxon>Embryophyta</taxon>
        <taxon>Bryophyta</taxon>
        <taxon>Bryophytina</taxon>
        <taxon>Bryopsida</taxon>
        <taxon>Funariidae</taxon>
        <taxon>Funariales</taxon>
        <taxon>Funariaceae</taxon>
        <taxon>Physcomitrium</taxon>
    </lineage>
</organism>
<reference evidence="1 3" key="2">
    <citation type="journal article" date="2018" name="Plant J.">
        <title>The Physcomitrella patens chromosome-scale assembly reveals moss genome structure and evolution.</title>
        <authorList>
            <person name="Lang D."/>
            <person name="Ullrich K.K."/>
            <person name="Murat F."/>
            <person name="Fuchs J."/>
            <person name="Jenkins J."/>
            <person name="Haas F.B."/>
            <person name="Piednoel M."/>
            <person name="Gundlach H."/>
            <person name="Van Bel M."/>
            <person name="Meyberg R."/>
            <person name="Vives C."/>
            <person name="Morata J."/>
            <person name="Symeonidi A."/>
            <person name="Hiss M."/>
            <person name="Muchero W."/>
            <person name="Kamisugi Y."/>
            <person name="Saleh O."/>
            <person name="Blanc G."/>
            <person name="Decker E.L."/>
            <person name="van Gessel N."/>
            <person name="Grimwood J."/>
            <person name="Hayes R.D."/>
            <person name="Graham S.W."/>
            <person name="Gunter L.E."/>
            <person name="McDaniel S.F."/>
            <person name="Hoernstein S.N.W."/>
            <person name="Larsson A."/>
            <person name="Li F.W."/>
            <person name="Perroud P.F."/>
            <person name="Phillips J."/>
            <person name="Ranjan P."/>
            <person name="Rokshar D.S."/>
            <person name="Rothfels C.J."/>
            <person name="Schneider L."/>
            <person name="Shu S."/>
            <person name="Stevenson D.W."/>
            <person name="Thummler F."/>
            <person name="Tillich M."/>
            <person name="Villarreal Aguilar J.C."/>
            <person name="Widiez T."/>
            <person name="Wong G.K."/>
            <person name="Wymore A."/>
            <person name="Zhang Y."/>
            <person name="Zimmer A.D."/>
            <person name="Quatrano R.S."/>
            <person name="Mayer K.F.X."/>
            <person name="Goodstein D."/>
            <person name="Casacuberta J.M."/>
            <person name="Vandepoele K."/>
            <person name="Reski R."/>
            <person name="Cuming A.C."/>
            <person name="Tuskan G.A."/>
            <person name="Maumus F."/>
            <person name="Salse J."/>
            <person name="Schmutz J."/>
            <person name="Rensing S.A."/>
        </authorList>
    </citation>
    <scope>NUCLEOTIDE SEQUENCE [LARGE SCALE GENOMIC DNA]</scope>
    <source>
        <strain evidence="2 3">cv. Gransden 2004</strain>
    </source>
</reference>
<dbReference type="InParanoid" id="A0A2K1J0V9"/>
<dbReference type="EMBL" id="ABEU02000018">
    <property type="protein sequence ID" value="PNR35157.1"/>
    <property type="molecule type" value="Genomic_DNA"/>
</dbReference>
<dbReference type="EnsemblPlants" id="Pp3c18_12811V3.1">
    <property type="protein sequence ID" value="PAC:32982125.CDS.1"/>
    <property type="gene ID" value="Pp3c18_12811"/>
</dbReference>
<reference evidence="2" key="3">
    <citation type="submission" date="2020-12" db="UniProtKB">
        <authorList>
            <consortium name="EnsemblPlants"/>
        </authorList>
    </citation>
    <scope>IDENTIFICATION</scope>
</reference>
<proteinExistence type="predicted"/>
<dbReference type="AlphaFoldDB" id="A0A2K1J0V9"/>
<name>A0A2K1J0V9_PHYPA</name>
<keyword evidence="3" id="KW-1185">Reference proteome</keyword>
<reference evidence="1 3" key="1">
    <citation type="journal article" date="2008" name="Science">
        <title>The Physcomitrella genome reveals evolutionary insights into the conquest of land by plants.</title>
        <authorList>
            <person name="Rensing S."/>
            <person name="Lang D."/>
            <person name="Zimmer A."/>
            <person name="Terry A."/>
            <person name="Salamov A."/>
            <person name="Shapiro H."/>
            <person name="Nishiyama T."/>
            <person name="Perroud P.-F."/>
            <person name="Lindquist E."/>
            <person name="Kamisugi Y."/>
            <person name="Tanahashi T."/>
            <person name="Sakakibara K."/>
            <person name="Fujita T."/>
            <person name="Oishi K."/>
            <person name="Shin-I T."/>
            <person name="Kuroki Y."/>
            <person name="Toyoda A."/>
            <person name="Suzuki Y."/>
            <person name="Hashimoto A."/>
            <person name="Yamaguchi K."/>
            <person name="Sugano A."/>
            <person name="Kohara Y."/>
            <person name="Fujiyama A."/>
            <person name="Anterola A."/>
            <person name="Aoki S."/>
            <person name="Ashton N."/>
            <person name="Barbazuk W.B."/>
            <person name="Barker E."/>
            <person name="Bennetzen J."/>
            <person name="Bezanilla M."/>
            <person name="Blankenship R."/>
            <person name="Cho S.H."/>
            <person name="Dutcher S."/>
            <person name="Estelle M."/>
            <person name="Fawcett J.A."/>
            <person name="Gundlach H."/>
            <person name="Hanada K."/>
            <person name="Heyl A."/>
            <person name="Hicks K.A."/>
            <person name="Hugh J."/>
            <person name="Lohr M."/>
            <person name="Mayer K."/>
            <person name="Melkozernov A."/>
            <person name="Murata T."/>
            <person name="Nelson D."/>
            <person name="Pils B."/>
            <person name="Prigge M."/>
            <person name="Reiss B."/>
            <person name="Renner T."/>
            <person name="Rombauts S."/>
            <person name="Rushton P."/>
            <person name="Sanderfoot A."/>
            <person name="Schween G."/>
            <person name="Shiu S.-H."/>
            <person name="Stueber K."/>
            <person name="Theodoulou F.L."/>
            <person name="Tu H."/>
            <person name="Van de Peer Y."/>
            <person name="Verrier P.J."/>
            <person name="Waters E."/>
            <person name="Wood A."/>
            <person name="Yang L."/>
            <person name="Cove D."/>
            <person name="Cuming A."/>
            <person name="Hasebe M."/>
            <person name="Lucas S."/>
            <person name="Mishler D.B."/>
            <person name="Reski R."/>
            <person name="Grigoriev I."/>
            <person name="Quatrano R.S."/>
            <person name="Boore J.L."/>
        </authorList>
    </citation>
    <scope>NUCLEOTIDE SEQUENCE [LARGE SCALE GENOMIC DNA]</scope>
    <source>
        <strain evidence="2 3">cv. Gransden 2004</strain>
    </source>
</reference>
<evidence type="ECO:0000313" key="2">
    <source>
        <dbReference type="EnsemblPlants" id="PAC:32982125.CDS.1"/>
    </source>
</evidence>
<dbReference type="Gramene" id="Pp3c18_12811V3.1">
    <property type="protein sequence ID" value="PAC:32982125.CDS.1"/>
    <property type="gene ID" value="Pp3c18_12811"/>
</dbReference>
<evidence type="ECO:0000313" key="1">
    <source>
        <dbReference type="EMBL" id="PNR35157.1"/>
    </source>
</evidence>
<accession>A0A2K1J0V9</accession>
<evidence type="ECO:0000313" key="3">
    <source>
        <dbReference type="Proteomes" id="UP000006727"/>
    </source>
</evidence>